<proteinExistence type="predicted"/>
<gene>
    <name evidence="2" type="ORF">HCR76_14800</name>
</gene>
<dbReference type="PANTHER" id="PTHR30024">
    <property type="entry name" value="ALIPHATIC SULFONATES-BINDING PROTEIN-RELATED"/>
    <property type="match status" value="1"/>
</dbReference>
<dbReference type="Pfam" id="PF13379">
    <property type="entry name" value="NMT1_2"/>
    <property type="match status" value="1"/>
</dbReference>
<dbReference type="Proteomes" id="UP000662814">
    <property type="component" value="Chromosome"/>
</dbReference>
<dbReference type="SUPFAM" id="SSF53850">
    <property type="entry name" value="Periplasmic binding protein-like II"/>
    <property type="match status" value="1"/>
</dbReference>
<dbReference type="PROSITE" id="PS51257">
    <property type="entry name" value="PROKAR_LIPOPROTEIN"/>
    <property type="match status" value="1"/>
</dbReference>
<keyword evidence="1" id="KW-0732">Signal</keyword>
<sequence length="348" mass="36247">MTKHSTRRLVKSFAAAAAVLGLGLSMTACSGGGGSGGSGDADTLNVGQISDSIAFFPLYVAEENGYFDDEGVNLGERPRLGTGAKLAAALTSGSIDIAAGVITDAFNLHENNDKTRITGSLVTEYYVDIIVGPDYEGPGADAPLEERVTSLVGKNIGITGPGSGTEALVKYLFQSIDKDPAKDSTLVNLGGSTTGALGALSEGQVDALAFFQPVGQMAESQDVGEIYISPQRGDIPEMAGQLHGTLFSTTTALDAKSEQIKGFNKAIDSALGFIADNPDDAAKLLKTYLKATDQATVDALIKLLPEEMATSTTVPQDGYEKAVNFHVDSGLIPEGPAYDDIVWDEVKE</sequence>
<evidence type="ECO:0000256" key="1">
    <source>
        <dbReference type="SAM" id="SignalP"/>
    </source>
</evidence>
<protein>
    <submittedName>
        <fullName evidence="2">ABC transporter substrate-binding protein</fullName>
    </submittedName>
</protein>
<evidence type="ECO:0000313" key="2">
    <source>
        <dbReference type="EMBL" id="QPZ38041.1"/>
    </source>
</evidence>
<dbReference type="EMBL" id="CP061169">
    <property type="protein sequence ID" value="QPZ38041.1"/>
    <property type="molecule type" value="Genomic_DNA"/>
</dbReference>
<dbReference type="Gene3D" id="3.40.190.10">
    <property type="entry name" value="Periplasmic binding protein-like II"/>
    <property type="match status" value="2"/>
</dbReference>
<evidence type="ECO:0000313" key="3">
    <source>
        <dbReference type="Proteomes" id="UP000662814"/>
    </source>
</evidence>
<keyword evidence="3" id="KW-1185">Reference proteome</keyword>
<reference evidence="2 3" key="1">
    <citation type="submission" date="2020-12" db="EMBL/GenBank/DDBJ databases">
        <title>Microbacterium sp. HY060.</title>
        <authorList>
            <person name="Zhou J."/>
        </authorList>
    </citation>
    <scope>NUCLEOTIDE SEQUENCE [LARGE SCALE GENOMIC DNA]</scope>
    <source>
        <strain evidence="2 3">HY60</strain>
    </source>
</reference>
<organism evidence="2 3">
    <name type="scientific">Paramicrobacterium chengjingii</name>
    <dbReference type="NCBI Taxonomy" id="2769067"/>
    <lineage>
        <taxon>Bacteria</taxon>
        <taxon>Bacillati</taxon>
        <taxon>Actinomycetota</taxon>
        <taxon>Actinomycetes</taxon>
        <taxon>Micrococcales</taxon>
        <taxon>Microbacteriaceae</taxon>
        <taxon>Paramicrobacterium</taxon>
    </lineage>
</organism>
<feature type="chain" id="PRO_5046169565" evidence="1">
    <location>
        <begin position="31"/>
        <end position="348"/>
    </location>
</feature>
<feature type="signal peptide" evidence="1">
    <location>
        <begin position="1"/>
        <end position="30"/>
    </location>
</feature>
<name>A0ABX6YHZ6_9MICO</name>
<dbReference type="RefSeq" id="WP_166987632.1">
    <property type="nucleotide sequence ID" value="NZ_CP061169.1"/>
</dbReference>
<accession>A0ABX6YHZ6</accession>